<evidence type="ECO:0000256" key="1">
    <source>
        <dbReference type="ARBA" id="ARBA00003195"/>
    </source>
</evidence>
<protein>
    <submittedName>
        <fullName evidence="22">NADH dehydrogenase 1 alpha like protein</fullName>
    </submittedName>
</protein>
<feature type="domain" description="Ionotropic glutamate receptor L-glutamate and glycine-binding" evidence="21">
    <location>
        <begin position="14"/>
        <end position="119"/>
    </location>
</feature>
<evidence type="ECO:0000256" key="12">
    <source>
        <dbReference type="ARBA" id="ARBA00023128"/>
    </source>
</evidence>
<comment type="caution">
    <text evidence="22">The sequence shown here is derived from an EMBL/GenBank/DDBJ whole genome shotgun (WGS) entry which is preliminary data.</text>
</comment>
<proteinExistence type="inferred from homology"/>
<feature type="transmembrane region" description="Helical" evidence="20">
    <location>
        <begin position="126"/>
        <end position="155"/>
    </location>
</feature>
<keyword evidence="7 20" id="KW-0812">Transmembrane</keyword>
<dbReference type="GO" id="GO:0015276">
    <property type="term" value="F:ligand-gated monoatomic ion channel activity"/>
    <property type="evidence" value="ECO:0007669"/>
    <property type="project" value="InterPro"/>
</dbReference>
<organism evidence="22 23">
    <name type="scientific">Argiope bruennichi</name>
    <name type="common">Wasp spider</name>
    <name type="synonym">Aranea bruennichi</name>
    <dbReference type="NCBI Taxonomy" id="94029"/>
    <lineage>
        <taxon>Eukaryota</taxon>
        <taxon>Metazoa</taxon>
        <taxon>Ecdysozoa</taxon>
        <taxon>Arthropoda</taxon>
        <taxon>Chelicerata</taxon>
        <taxon>Arachnida</taxon>
        <taxon>Araneae</taxon>
        <taxon>Araneomorphae</taxon>
        <taxon>Entelegynae</taxon>
        <taxon>Araneoidea</taxon>
        <taxon>Araneidae</taxon>
        <taxon>Argiope</taxon>
    </lineage>
</organism>
<evidence type="ECO:0000256" key="16">
    <source>
        <dbReference type="ARBA" id="ARBA00023180"/>
    </source>
</evidence>
<keyword evidence="6" id="KW-0679">Respiratory chain</keyword>
<evidence type="ECO:0000256" key="10">
    <source>
        <dbReference type="ARBA" id="ARBA00022989"/>
    </source>
</evidence>
<dbReference type="GO" id="GO:0006120">
    <property type="term" value="P:mitochondrial electron transport, NADH to ubiquinone"/>
    <property type="evidence" value="ECO:0007669"/>
    <property type="project" value="InterPro"/>
</dbReference>
<gene>
    <name evidence="22" type="ORF">HNY73_001729</name>
</gene>
<keyword evidence="11" id="KW-0406">Ion transport</keyword>
<dbReference type="GO" id="GO:0005739">
    <property type="term" value="C:mitochondrion"/>
    <property type="evidence" value="ECO:0007669"/>
    <property type="project" value="UniProtKB-SubCell"/>
</dbReference>
<evidence type="ECO:0000256" key="6">
    <source>
        <dbReference type="ARBA" id="ARBA00022660"/>
    </source>
</evidence>
<feature type="transmembrane region" description="Helical" evidence="20">
    <location>
        <begin position="199"/>
        <end position="223"/>
    </location>
</feature>
<evidence type="ECO:0000256" key="14">
    <source>
        <dbReference type="ARBA" id="ARBA00023157"/>
    </source>
</evidence>
<keyword evidence="9" id="KW-0249">Electron transport</keyword>
<evidence type="ECO:0000256" key="3">
    <source>
        <dbReference type="ARBA" id="ARBA00004173"/>
    </source>
</evidence>
<evidence type="ECO:0000256" key="5">
    <source>
        <dbReference type="ARBA" id="ARBA00022448"/>
    </source>
</evidence>
<comment type="similarity">
    <text evidence="4">Belongs to the complex I NDUFA8 subunit family.</text>
</comment>
<keyword evidence="8" id="KW-0677">Repeat</keyword>
<keyword evidence="18" id="KW-0407">Ion channel</keyword>
<dbReference type="PROSITE" id="PS51808">
    <property type="entry name" value="CHCH"/>
    <property type="match status" value="1"/>
</dbReference>
<evidence type="ECO:0000259" key="21">
    <source>
        <dbReference type="Pfam" id="PF10613"/>
    </source>
</evidence>
<keyword evidence="12" id="KW-0496">Mitochondrion</keyword>
<keyword evidence="10 20" id="KW-1133">Transmembrane helix</keyword>
<dbReference type="Gene3D" id="3.40.190.10">
    <property type="entry name" value="Periplasmic binding protein-like II"/>
    <property type="match status" value="1"/>
</dbReference>
<keyword evidence="15" id="KW-0675">Receptor</keyword>
<dbReference type="PANTHER" id="PTHR13344">
    <property type="entry name" value="NADH-UBIQUINONE OXIDOREDUCTASE"/>
    <property type="match status" value="1"/>
</dbReference>
<dbReference type="Proteomes" id="UP000807504">
    <property type="component" value="Unassembled WGS sequence"/>
</dbReference>
<evidence type="ECO:0000313" key="22">
    <source>
        <dbReference type="EMBL" id="KAF8793679.1"/>
    </source>
</evidence>
<accession>A0A8T0FVK0</accession>
<feature type="compositionally biased region" description="Basic and acidic residues" evidence="19">
    <location>
        <begin position="566"/>
        <end position="575"/>
    </location>
</feature>
<evidence type="ECO:0000256" key="9">
    <source>
        <dbReference type="ARBA" id="ARBA00022982"/>
    </source>
</evidence>
<keyword evidence="17" id="KW-1071">Ligand-gated ion channel</keyword>
<dbReference type="InterPro" id="IPR019594">
    <property type="entry name" value="Glu/Gly-bd"/>
</dbReference>
<feature type="region of interest" description="Disordered" evidence="19">
    <location>
        <begin position="552"/>
        <end position="576"/>
    </location>
</feature>
<evidence type="ECO:0000256" key="15">
    <source>
        <dbReference type="ARBA" id="ARBA00023170"/>
    </source>
</evidence>
<evidence type="ECO:0000256" key="19">
    <source>
        <dbReference type="SAM" id="MobiDB-lite"/>
    </source>
</evidence>
<reference evidence="22" key="2">
    <citation type="submission" date="2020-06" db="EMBL/GenBank/DDBJ databases">
        <authorList>
            <person name="Sheffer M."/>
        </authorList>
    </citation>
    <scope>NUCLEOTIDE SEQUENCE</scope>
</reference>
<evidence type="ECO:0000256" key="11">
    <source>
        <dbReference type="ARBA" id="ARBA00023065"/>
    </source>
</evidence>
<dbReference type="PANTHER" id="PTHR13344:SF0">
    <property type="entry name" value="NADH DEHYDROGENASE [UBIQUINONE] 1 ALPHA SUBCOMPLEX SUBUNIT 8"/>
    <property type="match status" value="1"/>
</dbReference>
<evidence type="ECO:0000256" key="17">
    <source>
        <dbReference type="ARBA" id="ARBA00023286"/>
    </source>
</evidence>
<keyword evidence="16" id="KW-0325">Glycoprotein</keyword>
<name>A0A8T0FVK0_ARGBR</name>
<comment type="subcellular location">
    <subcellularLocation>
        <location evidence="2">Membrane</location>
        <topology evidence="2">Multi-pass membrane protein</topology>
    </subcellularLocation>
    <subcellularLocation>
        <location evidence="3">Mitochondrion</location>
    </subcellularLocation>
</comment>
<dbReference type="EMBL" id="JABXBU010000002">
    <property type="protein sequence ID" value="KAF8793679.1"/>
    <property type="molecule type" value="Genomic_DNA"/>
</dbReference>
<dbReference type="Pfam" id="PF10613">
    <property type="entry name" value="Lig_chan-Glu_bd"/>
    <property type="match status" value="1"/>
</dbReference>
<evidence type="ECO:0000256" key="8">
    <source>
        <dbReference type="ARBA" id="ARBA00022737"/>
    </source>
</evidence>
<evidence type="ECO:0000256" key="20">
    <source>
        <dbReference type="SAM" id="Phobius"/>
    </source>
</evidence>
<reference evidence="22" key="1">
    <citation type="journal article" date="2020" name="bioRxiv">
        <title>Chromosome-level reference genome of the European wasp spider Argiope bruennichi: a resource for studies on range expansion and evolutionary adaptation.</title>
        <authorList>
            <person name="Sheffer M.M."/>
            <person name="Hoppe A."/>
            <person name="Krehenwinkel H."/>
            <person name="Uhl G."/>
            <person name="Kuss A.W."/>
            <person name="Jensen L."/>
            <person name="Jensen C."/>
            <person name="Gillespie R.G."/>
            <person name="Hoff K.J."/>
            <person name="Prost S."/>
        </authorList>
    </citation>
    <scope>NUCLEOTIDE SEQUENCE</scope>
</reference>
<keyword evidence="13 20" id="KW-0472">Membrane</keyword>
<evidence type="ECO:0000256" key="18">
    <source>
        <dbReference type="ARBA" id="ARBA00023303"/>
    </source>
</evidence>
<evidence type="ECO:0000256" key="7">
    <source>
        <dbReference type="ARBA" id="ARBA00022692"/>
    </source>
</evidence>
<evidence type="ECO:0000256" key="2">
    <source>
        <dbReference type="ARBA" id="ARBA00004141"/>
    </source>
</evidence>
<evidence type="ECO:0000313" key="23">
    <source>
        <dbReference type="Proteomes" id="UP000807504"/>
    </source>
</evidence>
<evidence type="ECO:0000256" key="13">
    <source>
        <dbReference type="ARBA" id="ARBA00023136"/>
    </source>
</evidence>
<dbReference type="AlphaFoldDB" id="A0A8T0FVK0"/>
<keyword evidence="14" id="KW-1015">Disulfide bond</keyword>
<dbReference type="GO" id="GO:0016020">
    <property type="term" value="C:membrane"/>
    <property type="evidence" value="ECO:0007669"/>
    <property type="project" value="UniProtKB-SubCell"/>
</dbReference>
<keyword evidence="23" id="KW-1185">Reference proteome</keyword>
<evidence type="ECO:0000256" key="4">
    <source>
        <dbReference type="ARBA" id="ARBA00010705"/>
    </source>
</evidence>
<sequence>MASLTEEDEKITNVKIVYADLPPFVEVSKENGIDVLDGFMPAIFKTIFLWMNLNVTWIREPDDKYGTWENNTWTGMCGMLFREEVDMILNPLLPSAEFAEVAYYTNPITYEAFTFLSGKKKQDGGLFLYFSVLEPSVWLSMGMALVVISLTSALLYRTIFDEKWNKWIFSLGQYFWVYVAYMLRQNPHDKWLLREEKSFLSLLVVLLITVWVIGVSFLVMTVFQSLLVSKLTIIKSIPIIDSMQDFVSKSEVEGAVPIEIELQEVLKDSGIPLYDMAWEKMEKTLSISEEVFSDLSFHKVEMGETCIAHGQVYLKSVLNDYFKMHGRCDFHLSNNYFFPFPLLNALRKNLPRKFQKKFNSGLSQLIASDISGKWLKTVFEGSRLCTSYSENTLKPLQLKNIFGVCVFWSSVLGFCEARIIMPFTEDFYLPSAEELKVQELNVSTPTLKAGAIHFGKYCDEQCKEFMLCRKEENDPRRCLKEGKDVTACGIEFFQKVKQHCRAEFERYADCLEWNSPSMQVQYCRKTQAVLDKCMLEKLNIERPYMGYFTEIRTHKTNRPHPGPPLPRKEYTDDRPSLPPDYPVEDAKFGAACEIERTEKQQQQCFDERGVKRSGRRAFKLMGEMYATSYESPLRLTYFMQKPLF</sequence>
<dbReference type="InterPro" id="IPR016680">
    <property type="entry name" value="NDUFA8"/>
</dbReference>
<keyword evidence="5" id="KW-0813">Transport</keyword>
<dbReference type="SUPFAM" id="SSF53850">
    <property type="entry name" value="Periplasmic binding protein-like II"/>
    <property type="match status" value="1"/>
</dbReference>
<comment type="function">
    <text evidence="1">Accessory subunit of the mitochondrial membrane respiratory chain NADH dehydrogenase (Complex I), that is believed not to be involved in catalysis. Complex I functions in the transfer of electrons from NADH to the respiratory chain. The immediate electron acceptor for the enzyme is believed to be ubiquinone.</text>
</comment>